<dbReference type="InterPro" id="IPR052155">
    <property type="entry name" value="Biofilm_reg_signaling"/>
</dbReference>
<dbReference type="Gene3D" id="3.30.450.20">
    <property type="entry name" value="PAS domain"/>
    <property type="match status" value="2"/>
</dbReference>
<dbReference type="SMART" id="SM00086">
    <property type="entry name" value="PAC"/>
    <property type="match status" value="2"/>
</dbReference>
<dbReference type="PROSITE" id="PS50883">
    <property type="entry name" value="EAL"/>
    <property type="match status" value="1"/>
</dbReference>
<dbReference type="SUPFAM" id="SSF141868">
    <property type="entry name" value="EAL domain-like"/>
    <property type="match status" value="1"/>
</dbReference>
<evidence type="ECO:0000259" key="6">
    <source>
        <dbReference type="PROSITE" id="PS50887"/>
    </source>
</evidence>
<feature type="domain" description="PAC" evidence="4">
    <location>
        <begin position="249"/>
        <end position="300"/>
    </location>
</feature>
<accession>A0A1H3D8N4</accession>
<feature type="domain" description="GGDEF" evidence="6">
    <location>
        <begin position="457"/>
        <end position="590"/>
    </location>
</feature>
<dbReference type="InterPro" id="IPR000014">
    <property type="entry name" value="PAS"/>
</dbReference>
<dbReference type="Pfam" id="PF08448">
    <property type="entry name" value="PAS_4"/>
    <property type="match status" value="1"/>
</dbReference>
<organism evidence="7 8">
    <name type="scientific">Aidingimonas halophila</name>
    <dbReference type="NCBI Taxonomy" id="574349"/>
    <lineage>
        <taxon>Bacteria</taxon>
        <taxon>Pseudomonadati</taxon>
        <taxon>Pseudomonadota</taxon>
        <taxon>Gammaproteobacteria</taxon>
        <taxon>Oceanospirillales</taxon>
        <taxon>Halomonadaceae</taxon>
        <taxon>Aidingimonas</taxon>
    </lineage>
</organism>
<sequence>MHDEYELLKAQQTIHELIAEQHPLEETLDAIAHWLSLLLPSATIVFMRHDPDEGTLSLVPSKHFSQSYIQRLQAVPIGPGVASFGTSAFERRIIITEDITTDPRWEGLREAAMAEGFRACWSSPVVTANGELLGTFDTYYRSPEKPTVDDKRRLRQAAALIALALIRDRDIQAHRTLSEWHHSLFVNHPDGVYSFDLEGRFQSGNAALERITGYSEADMVGLHFNQFIIPDYRDLTQAAFDTACQGEAITYETMGTHASGHPYYLEITNFPVIIDGDIVGVYGICRDITERKQQTDELRLLKRGIDASPNGVLMVDACKPDMPIAYANPTFSTITGYKHEEVIGINCRFLQGPETDSQAVDAIRRGIRTQRDVEVTLLNYRKDGTPFWNQLVISPVFDDRGTCTHFIGIQQDVTRQKGQDARIAYQASHDLLTGLPNRTAFDARLSEAFHDSQQHQKLLAVMYLDMDGFKTLNDGLGHHLGNKVLAKVATRLHALVSEGQMLGRLVGDEFGLLLTGCDSHEQVVELADRILETLAMPFEVDDHCLHISVSIGIACNDITLDQPHELMQHADLALEKAKRQGRNTWQWYRDREVASIKDSVLLRHDLHTALHEEQFELYYQPLVETTSGRVCGVEALVRWHHPSRGLISPYEFISLAERTGQIIPLGRWVLRQACLEMARFRTQEERILPVAVNISSLQFHRDGFLDEVRRILEETGLPPNQLELEVTESVFLDGASQVIDMMETLKAIGVRVAIDDFGTGFSSLSYLRDLPTHKVKLDRSFISDTLSDHRSAAIVQGVITMAHHMEMMVVAEGIETEAQQQDMVRRHCDLLQGYRFARPMPLAELRSLPERLPAKGFGHSL</sequence>
<gene>
    <name evidence="7" type="ORF">SAMN05443545_106204</name>
</gene>
<dbReference type="SUPFAM" id="SSF55073">
    <property type="entry name" value="Nucleotide cyclase"/>
    <property type="match status" value="1"/>
</dbReference>
<dbReference type="OrthoDB" id="9804951at2"/>
<dbReference type="InterPro" id="IPR029016">
    <property type="entry name" value="GAF-like_dom_sf"/>
</dbReference>
<dbReference type="InterPro" id="IPR003018">
    <property type="entry name" value="GAF"/>
</dbReference>
<dbReference type="Gene3D" id="3.30.450.40">
    <property type="match status" value="1"/>
</dbReference>
<evidence type="ECO:0000313" key="7">
    <source>
        <dbReference type="EMBL" id="SDX62039.1"/>
    </source>
</evidence>
<dbReference type="CDD" id="cd01948">
    <property type="entry name" value="EAL"/>
    <property type="match status" value="1"/>
</dbReference>
<dbReference type="FunFam" id="3.20.20.450:FF:000001">
    <property type="entry name" value="Cyclic di-GMP phosphodiesterase yahA"/>
    <property type="match status" value="1"/>
</dbReference>
<dbReference type="InterPro" id="IPR029787">
    <property type="entry name" value="Nucleotide_cyclase"/>
</dbReference>
<name>A0A1H3D8N4_9GAMM</name>
<dbReference type="CDD" id="cd00130">
    <property type="entry name" value="PAS"/>
    <property type="match status" value="2"/>
</dbReference>
<dbReference type="InterPro" id="IPR035965">
    <property type="entry name" value="PAS-like_dom_sf"/>
</dbReference>
<dbReference type="Gene3D" id="3.20.20.450">
    <property type="entry name" value="EAL domain"/>
    <property type="match status" value="1"/>
</dbReference>
<dbReference type="PROSITE" id="PS50887">
    <property type="entry name" value="GGDEF"/>
    <property type="match status" value="1"/>
</dbReference>
<evidence type="ECO:0000259" key="4">
    <source>
        <dbReference type="PROSITE" id="PS50113"/>
    </source>
</evidence>
<dbReference type="NCBIfam" id="TIGR00229">
    <property type="entry name" value="sensory_box"/>
    <property type="match status" value="2"/>
</dbReference>
<dbReference type="InterPro" id="IPR012226">
    <property type="entry name" value="Diguanyl_cyclase/Pdiesterase"/>
</dbReference>
<dbReference type="AlphaFoldDB" id="A0A1H3D8N4"/>
<protein>
    <recommendedName>
        <fullName evidence="1">cyclic-guanylate-specific phosphodiesterase</fullName>
        <ecNumber evidence="1">3.1.4.52</ecNumber>
    </recommendedName>
</protein>
<evidence type="ECO:0000259" key="3">
    <source>
        <dbReference type="PROSITE" id="PS50112"/>
    </source>
</evidence>
<dbReference type="SMART" id="SM00065">
    <property type="entry name" value="GAF"/>
    <property type="match status" value="1"/>
</dbReference>
<dbReference type="SMART" id="SM00052">
    <property type="entry name" value="EAL"/>
    <property type="match status" value="1"/>
</dbReference>
<proteinExistence type="predicted"/>
<dbReference type="Gene3D" id="3.30.70.270">
    <property type="match status" value="1"/>
</dbReference>
<reference evidence="7 8" key="1">
    <citation type="submission" date="2016-10" db="EMBL/GenBank/DDBJ databases">
        <authorList>
            <person name="de Groot N.N."/>
        </authorList>
    </citation>
    <scope>NUCLEOTIDE SEQUENCE [LARGE SCALE GENOMIC DNA]</scope>
    <source>
        <strain evidence="7 8">DSM 19219</strain>
    </source>
</reference>
<dbReference type="PANTHER" id="PTHR44757">
    <property type="entry name" value="DIGUANYLATE CYCLASE DGCP"/>
    <property type="match status" value="1"/>
</dbReference>
<dbReference type="PANTHER" id="PTHR44757:SF2">
    <property type="entry name" value="BIOFILM ARCHITECTURE MAINTENANCE PROTEIN MBAA"/>
    <property type="match status" value="1"/>
</dbReference>
<dbReference type="STRING" id="574349.SAMN05443545_106204"/>
<feature type="domain" description="PAS" evidence="3">
    <location>
        <begin position="297"/>
        <end position="370"/>
    </location>
</feature>
<dbReference type="CDD" id="cd01949">
    <property type="entry name" value="GGDEF"/>
    <property type="match status" value="1"/>
</dbReference>
<dbReference type="GO" id="GO:0071111">
    <property type="term" value="F:cyclic-guanylate-specific phosphodiesterase activity"/>
    <property type="evidence" value="ECO:0007669"/>
    <property type="project" value="UniProtKB-EC"/>
</dbReference>
<dbReference type="Pfam" id="PF13426">
    <property type="entry name" value="PAS_9"/>
    <property type="match status" value="1"/>
</dbReference>
<evidence type="ECO:0000256" key="1">
    <source>
        <dbReference type="ARBA" id="ARBA00012282"/>
    </source>
</evidence>
<dbReference type="PROSITE" id="PS50113">
    <property type="entry name" value="PAC"/>
    <property type="match status" value="2"/>
</dbReference>
<dbReference type="RefSeq" id="WP_092570360.1">
    <property type="nucleotide sequence ID" value="NZ_BMXH01000005.1"/>
</dbReference>
<keyword evidence="8" id="KW-1185">Reference proteome</keyword>
<keyword evidence="2" id="KW-0973">c-di-GMP</keyword>
<feature type="domain" description="PAC" evidence="4">
    <location>
        <begin position="371"/>
        <end position="425"/>
    </location>
</feature>
<dbReference type="InterPro" id="IPR035919">
    <property type="entry name" value="EAL_sf"/>
</dbReference>
<dbReference type="EMBL" id="FNNI01000006">
    <property type="protein sequence ID" value="SDX62039.1"/>
    <property type="molecule type" value="Genomic_DNA"/>
</dbReference>
<dbReference type="SMART" id="SM00091">
    <property type="entry name" value="PAS"/>
    <property type="match status" value="2"/>
</dbReference>
<dbReference type="InterPro" id="IPR001633">
    <property type="entry name" value="EAL_dom"/>
</dbReference>
<dbReference type="Pfam" id="PF13185">
    <property type="entry name" value="GAF_2"/>
    <property type="match status" value="1"/>
</dbReference>
<dbReference type="SUPFAM" id="SSF55781">
    <property type="entry name" value="GAF domain-like"/>
    <property type="match status" value="1"/>
</dbReference>
<feature type="domain" description="PAS" evidence="3">
    <location>
        <begin position="189"/>
        <end position="247"/>
    </location>
</feature>
<dbReference type="Pfam" id="PF00563">
    <property type="entry name" value="EAL"/>
    <property type="match status" value="1"/>
</dbReference>
<dbReference type="InterPro" id="IPR013656">
    <property type="entry name" value="PAS_4"/>
</dbReference>
<evidence type="ECO:0000259" key="5">
    <source>
        <dbReference type="PROSITE" id="PS50883"/>
    </source>
</evidence>
<dbReference type="NCBIfam" id="TIGR00254">
    <property type="entry name" value="GGDEF"/>
    <property type="match status" value="1"/>
</dbReference>
<dbReference type="Proteomes" id="UP000198500">
    <property type="component" value="Unassembled WGS sequence"/>
</dbReference>
<feature type="domain" description="EAL" evidence="5">
    <location>
        <begin position="599"/>
        <end position="853"/>
    </location>
</feature>
<dbReference type="InterPro" id="IPR001610">
    <property type="entry name" value="PAC"/>
</dbReference>
<dbReference type="InterPro" id="IPR043128">
    <property type="entry name" value="Rev_trsase/Diguanyl_cyclase"/>
</dbReference>
<dbReference type="InterPro" id="IPR000700">
    <property type="entry name" value="PAS-assoc_C"/>
</dbReference>
<dbReference type="PIRSF" id="PIRSF005925">
    <property type="entry name" value="Dos"/>
    <property type="match status" value="1"/>
</dbReference>
<dbReference type="EC" id="3.1.4.52" evidence="1"/>
<dbReference type="InterPro" id="IPR000160">
    <property type="entry name" value="GGDEF_dom"/>
</dbReference>
<dbReference type="SUPFAM" id="SSF55785">
    <property type="entry name" value="PYP-like sensor domain (PAS domain)"/>
    <property type="match status" value="2"/>
</dbReference>
<dbReference type="Pfam" id="PF00990">
    <property type="entry name" value="GGDEF"/>
    <property type="match status" value="1"/>
</dbReference>
<dbReference type="PROSITE" id="PS50112">
    <property type="entry name" value="PAS"/>
    <property type="match status" value="2"/>
</dbReference>
<evidence type="ECO:0000313" key="8">
    <source>
        <dbReference type="Proteomes" id="UP000198500"/>
    </source>
</evidence>
<evidence type="ECO:0000256" key="2">
    <source>
        <dbReference type="ARBA" id="ARBA00022636"/>
    </source>
</evidence>
<dbReference type="SMART" id="SM00267">
    <property type="entry name" value="GGDEF"/>
    <property type="match status" value="1"/>
</dbReference>